<accession>A0A9J6DZR2</accession>
<evidence type="ECO:0000313" key="11">
    <source>
        <dbReference type="EMBL" id="KAH8027493.1"/>
    </source>
</evidence>
<keyword evidence="6" id="KW-0862">Zinc</keyword>
<evidence type="ECO:0000256" key="2">
    <source>
        <dbReference type="ARBA" id="ARBA00007357"/>
    </source>
</evidence>
<feature type="domain" description="Peptidase M13 C-terminal" evidence="9">
    <location>
        <begin position="604"/>
        <end position="689"/>
    </location>
</feature>
<dbReference type="InterPro" id="IPR024079">
    <property type="entry name" value="MetalloPept_cat_dom_sf"/>
</dbReference>
<feature type="domain" description="Peptidase M13 C-terminal" evidence="9">
    <location>
        <begin position="511"/>
        <end position="585"/>
    </location>
</feature>
<keyword evidence="5" id="KW-0378">Hydrolase</keyword>
<dbReference type="SUPFAM" id="SSF55486">
    <property type="entry name" value="Metalloproteases ('zincins'), catalytic domain"/>
    <property type="match status" value="1"/>
</dbReference>
<evidence type="ECO:0000256" key="8">
    <source>
        <dbReference type="SAM" id="Phobius"/>
    </source>
</evidence>
<comment type="similarity">
    <text evidence="2">Belongs to the peptidase M13 family.</text>
</comment>
<dbReference type="Proteomes" id="UP000821866">
    <property type="component" value="Chromosome 4"/>
</dbReference>
<dbReference type="GO" id="GO:0004222">
    <property type="term" value="F:metalloendopeptidase activity"/>
    <property type="evidence" value="ECO:0007669"/>
    <property type="project" value="InterPro"/>
</dbReference>
<evidence type="ECO:0000256" key="6">
    <source>
        <dbReference type="ARBA" id="ARBA00022833"/>
    </source>
</evidence>
<sequence>MQSVRASHAGACAAEGSQVKFSRVVTVALVIIVTPLLSLLIPLLHYLFSRDTTPPKTIAFCSTPDCAAFGHKVSLAINAAIDPCHDFHGFVCGGWKESTLRPSTEARMITDAYDMAIKEVKNDAQRASKAAQFFGSCMSAGKHKNENLERFAELRKVLSLTWPESKPRGVQPLDVMVNMALNWRMNFLFDMGAVAVRQSTALLFTRGRLDMGWEERVHNKPQHGKYEDYVDAHYGILEVNASRRNINASELLNLEQAILNAKLAFLHDAPQQDWFNLSALDTKTSSLPPGLWLNILRKHDRQFNWTNDDIAIAEDVKIFQSIDKLHKTNGNDKLIIGLSWIFIQTHLWAVTGEPSLRFSEKQDELQTFWERSCMAYVESRLGLLVLPKSFTDYYAEIEHRNYIDSLLKRMRDNAKQLLNNLTWMDGPSKMLAFRKLENMTRVILPAEIFFDRKTRDKLYGLFPEMTGKTFVTNLVETTEIYRKLRRDEHFGDVYSVHLFPQFGLELYLYLANALTLAIGVLNPPLFYKNATLAMRYGGMASFAARGMVKSFDEIGVRVNEEGQRGLWLTPASASAHEKKSRCDVRASANASSWRPLSVFPFIPGIELAYVSYEAAVGGGYLDLLDYRVIHLEPYSDDQIFFIAYCYALCAHRPQTMADECNVPVKNSPQFAAAYHCPVGSPMNPPNKCTFFY</sequence>
<keyword evidence="8" id="KW-1133">Transmembrane helix</keyword>
<reference evidence="11" key="2">
    <citation type="submission" date="2021-09" db="EMBL/GenBank/DDBJ databases">
        <authorList>
            <person name="Jia N."/>
            <person name="Wang J."/>
            <person name="Shi W."/>
            <person name="Du L."/>
            <person name="Sun Y."/>
            <person name="Zhan W."/>
            <person name="Jiang J."/>
            <person name="Wang Q."/>
            <person name="Zhang B."/>
            <person name="Ji P."/>
            <person name="Sakyi L.B."/>
            <person name="Cui X."/>
            <person name="Yuan T."/>
            <person name="Jiang B."/>
            <person name="Yang W."/>
            <person name="Lam T.T.-Y."/>
            <person name="Chang Q."/>
            <person name="Ding S."/>
            <person name="Wang X."/>
            <person name="Zhu J."/>
            <person name="Ruan X."/>
            <person name="Zhao L."/>
            <person name="Wei J."/>
            <person name="Que T."/>
            <person name="Du C."/>
            <person name="Cheng J."/>
            <person name="Dai P."/>
            <person name="Han X."/>
            <person name="Huang E."/>
            <person name="Gao Y."/>
            <person name="Liu J."/>
            <person name="Shao H."/>
            <person name="Ye R."/>
            <person name="Li L."/>
            <person name="Wei W."/>
            <person name="Wang X."/>
            <person name="Wang C."/>
            <person name="Huo Q."/>
            <person name="Li W."/>
            <person name="Guo W."/>
            <person name="Chen H."/>
            <person name="Chen S."/>
            <person name="Zhou L."/>
            <person name="Zhou L."/>
            <person name="Ni X."/>
            <person name="Tian J."/>
            <person name="Zhou Y."/>
            <person name="Sheng Y."/>
            <person name="Liu T."/>
            <person name="Pan Y."/>
            <person name="Xia L."/>
            <person name="Li J."/>
            <person name="Zhao F."/>
            <person name="Cao W."/>
        </authorList>
    </citation>
    <scope>NUCLEOTIDE SEQUENCE</scope>
    <source>
        <strain evidence="11">Rmic-2018</strain>
        <tissue evidence="11">Larvae</tissue>
    </source>
</reference>
<dbReference type="Gene3D" id="1.10.1380.10">
    <property type="entry name" value="Neutral endopeptidase , domain2"/>
    <property type="match status" value="1"/>
</dbReference>
<evidence type="ECO:0000256" key="3">
    <source>
        <dbReference type="ARBA" id="ARBA00022670"/>
    </source>
</evidence>
<dbReference type="InterPro" id="IPR042089">
    <property type="entry name" value="Peptidase_M13_dom_2"/>
</dbReference>
<dbReference type="AlphaFoldDB" id="A0A9J6DZR2"/>
<dbReference type="Pfam" id="PF05649">
    <property type="entry name" value="Peptidase_M13_N"/>
    <property type="match status" value="1"/>
</dbReference>
<comment type="cofactor">
    <cofactor evidence="1">
        <name>Zn(2+)</name>
        <dbReference type="ChEBI" id="CHEBI:29105"/>
    </cofactor>
</comment>
<gene>
    <name evidence="11" type="ORF">HPB51_007026</name>
</gene>
<dbReference type="VEuPathDB" id="VectorBase:LOC119168629"/>
<dbReference type="GO" id="GO:0046872">
    <property type="term" value="F:metal ion binding"/>
    <property type="evidence" value="ECO:0007669"/>
    <property type="project" value="UniProtKB-KW"/>
</dbReference>
<evidence type="ECO:0008006" key="13">
    <source>
        <dbReference type="Google" id="ProtNLM"/>
    </source>
</evidence>
<keyword evidence="3" id="KW-0645">Protease</keyword>
<dbReference type="GO" id="GO:0005886">
    <property type="term" value="C:plasma membrane"/>
    <property type="evidence" value="ECO:0007669"/>
    <property type="project" value="TreeGrafter"/>
</dbReference>
<keyword evidence="4" id="KW-0479">Metal-binding</keyword>
<keyword evidence="7" id="KW-0482">Metalloprotease</keyword>
<protein>
    <recommendedName>
        <fullName evidence="13">M13 family peptidase</fullName>
    </recommendedName>
</protein>
<name>A0A9J6DZR2_RHIMP</name>
<feature type="domain" description="Peptidase M13 N-terminal" evidence="10">
    <location>
        <begin position="83"/>
        <end position="443"/>
    </location>
</feature>
<evidence type="ECO:0000256" key="5">
    <source>
        <dbReference type="ARBA" id="ARBA00022801"/>
    </source>
</evidence>
<evidence type="ECO:0000256" key="7">
    <source>
        <dbReference type="ARBA" id="ARBA00023049"/>
    </source>
</evidence>
<comment type="caution">
    <text evidence="11">The sequence shown here is derived from an EMBL/GenBank/DDBJ whole genome shotgun (WGS) entry which is preliminary data.</text>
</comment>
<dbReference type="EMBL" id="JABSTU010000006">
    <property type="protein sequence ID" value="KAH8027493.1"/>
    <property type="molecule type" value="Genomic_DNA"/>
</dbReference>
<evidence type="ECO:0000259" key="10">
    <source>
        <dbReference type="Pfam" id="PF05649"/>
    </source>
</evidence>
<dbReference type="Pfam" id="PF01431">
    <property type="entry name" value="Peptidase_M13"/>
    <property type="match status" value="2"/>
</dbReference>
<organism evidence="11 12">
    <name type="scientific">Rhipicephalus microplus</name>
    <name type="common">Cattle tick</name>
    <name type="synonym">Boophilus microplus</name>
    <dbReference type="NCBI Taxonomy" id="6941"/>
    <lineage>
        <taxon>Eukaryota</taxon>
        <taxon>Metazoa</taxon>
        <taxon>Ecdysozoa</taxon>
        <taxon>Arthropoda</taxon>
        <taxon>Chelicerata</taxon>
        <taxon>Arachnida</taxon>
        <taxon>Acari</taxon>
        <taxon>Parasitiformes</taxon>
        <taxon>Ixodida</taxon>
        <taxon>Ixodoidea</taxon>
        <taxon>Ixodidae</taxon>
        <taxon>Rhipicephalinae</taxon>
        <taxon>Rhipicephalus</taxon>
        <taxon>Boophilus</taxon>
    </lineage>
</organism>
<dbReference type="InterPro" id="IPR018497">
    <property type="entry name" value="Peptidase_M13_C"/>
</dbReference>
<keyword evidence="8" id="KW-0472">Membrane</keyword>
<reference evidence="11" key="1">
    <citation type="journal article" date="2020" name="Cell">
        <title>Large-Scale Comparative Analyses of Tick Genomes Elucidate Their Genetic Diversity and Vector Capacities.</title>
        <authorList>
            <consortium name="Tick Genome and Microbiome Consortium (TIGMIC)"/>
            <person name="Jia N."/>
            <person name="Wang J."/>
            <person name="Shi W."/>
            <person name="Du L."/>
            <person name="Sun Y."/>
            <person name="Zhan W."/>
            <person name="Jiang J.F."/>
            <person name="Wang Q."/>
            <person name="Zhang B."/>
            <person name="Ji P."/>
            <person name="Bell-Sakyi L."/>
            <person name="Cui X.M."/>
            <person name="Yuan T.T."/>
            <person name="Jiang B.G."/>
            <person name="Yang W.F."/>
            <person name="Lam T.T."/>
            <person name="Chang Q.C."/>
            <person name="Ding S.J."/>
            <person name="Wang X.J."/>
            <person name="Zhu J.G."/>
            <person name="Ruan X.D."/>
            <person name="Zhao L."/>
            <person name="Wei J.T."/>
            <person name="Ye R.Z."/>
            <person name="Que T.C."/>
            <person name="Du C.H."/>
            <person name="Zhou Y.H."/>
            <person name="Cheng J.X."/>
            <person name="Dai P.F."/>
            <person name="Guo W.B."/>
            <person name="Han X.H."/>
            <person name="Huang E.J."/>
            <person name="Li L.F."/>
            <person name="Wei W."/>
            <person name="Gao Y.C."/>
            <person name="Liu J.Z."/>
            <person name="Shao H.Z."/>
            <person name="Wang X."/>
            <person name="Wang C.C."/>
            <person name="Yang T.C."/>
            <person name="Huo Q.B."/>
            <person name="Li W."/>
            <person name="Chen H.Y."/>
            <person name="Chen S.E."/>
            <person name="Zhou L.G."/>
            <person name="Ni X.B."/>
            <person name="Tian J.H."/>
            <person name="Sheng Y."/>
            <person name="Liu T."/>
            <person name="Pan Y.S."/>
            <person name="Xia L.Y."/>
            <person name="Li J."/>
            <person name="Zhao F."/>
            <person name="Cao W.C."/>
        </authorList>
    </citation>
    <scope>NUCLEOTIDE SEQUENCE</scope>
    <source>
        <strain evidence="11">Rmic-2018</strain>
    </source>
</reference>
<feature type="transmembrane region" description="Helical" evidence="8">
    <location>
        <begin position="24"/>
        <end position="48"/>
    </location>
</feature>
<dbReference type="PANTHER" id="PTHR11733:SF241">
    <property type="entry name" value="GH26575P-RELATED"/>
    <property type="match status" value="1"/>
</dbReference>
<dbReference type="InterPro" id="IPR000718">
    <property type="entry name" value="Peptidase_M13"/>
</dbReference>
<dbReference type="Gene3D" id="3.40.390.10">
    <property type="entry name" value="Collagenase (Catalytic Domain)"/>
    <property type="match status" value="1"/>
</dbReference>
<dbReference type="InterPro" id="IPR008753">
    <property type="entry name" value="Peptidase_M13_N"/>
</dbReference>
<proteinExistence type="inferred from homology"/>
<evidence type="ECO:0000313" key="12">
    <source>
        <dbReference type="Proteomes" id="UP000821866"/>
    </source>
</evidence>
<evidence type="ECO:0000259" key="9">
    <source>
        <dbReference type="Pfam" id="PF01431"/>
    </source>
</evidence>
<dbReference type="GO" id="GO:0016485">
    <property type="term" value="P:protein processing"/>
    <property type="evidence" value="ECO:0007669"/>
    <property type="project" value="TreeGrafter"/>
</dbReference>
<keyword evidence="8" id="KW-0812">Transmembrane</keyword>
<evidence type="ECO:0000256" key="4">
    <source>
        <dbReference type="ARBA" id="ARBA00022723"/>
    </source>
</evidence>
<dbReference type="PANTHER" id="PTHR11733">
    <property type="entry name" value="ZINC METALLOPROTEASE FAMILY M13 NEPRILYSIN-RELATED"/>
    <property type="match status" value="1"/>
</dbReference>
<evidence type="ECO:0000256" key="1">
    <source>
        <dbReference type="ARBA" id="ARBA00001947"/>
    </source>
</evidence>
<keyword evidence="12" id="KW-1185">Reference proteome</keyword>
<dbReference type="PROSITE" id="PS51885">
    <property type="entry name" value="NEPRILYSIN"/>
    <property type="match status" value="1"/>
</dbReference>